<organism evidence="3 4">
    <name type="scientific">Pycnoporus cinnabarinus</name>
    <name type="common">Cinnabar-red polypore</name>
    <name type="synonym">Trametes cinnabarina</name>
    <dbReference type="NCBI Taxonomy" id="5643"/>
    <lineage>
        <taxon>Eukaryota</taxon>
        <taxon>Fungi</taxon>
        <taxon>Dikarya</taxon>
        <taxon>Basidiomycota</taxon>
        <taxon>Agaricomycotina</taxon>
        <taxon>Agaricomycetes</taxon>
        <taxon>Polyporales</taxon>
        <taxon>Polyporaceae</taxon>
        <taxon>Trametes</taxon>
    </lineage>
</organism>
<dbReference type="HOGENOM" id="CLU_000384_6_1_1"/>
<dbReference type="InterPro" id="IPR012337">
    <property type="entry name" value="RNaseH-like_sf"/>
</dbReference>
<feature type="domain" description="Integrase catalytic" evidence="2">
    <location>
        <begin position="1"/>
        <end position="125"/>
    </location>
</feature>
<dbReference type="CDD" id="cd00024">
    <property type="entry name" value="CD_CSD"/>
    <property type="match status" value="1"/>
</dbReference>
<reference evidence="3" key="1">
    <citation type="submission" date="2014-01" db="EMBL/GenBank/DDBJ databases">
        <title>The genome of the white-rot fungus Pycnoporus cinnabarinus: a basidiomycete model with a versatile arsenal for lignocellulosic biomass breakdown.</title>
        <authorList>
            <person name="Levasseur A."/>
            <person name="Lomascolo A."/>
            <person name="Ruiz-Duenas F.J."/>
            <person name="Uzan E."/>
            <person name="Piumi F."/>
            <person name="Kues U."/>
            <person name="Ram A.F.J."/>
            <person name="Murat C."/>
            <person name="Haon M."/>
            <person name="Benoit I."/>
            <person name="Arfi Y."/>
            <person name="Chevret D."/>
            <person name="Drula E."/>
            <person name="Kwon M.J."/>
            <person name="Gouret P."/>
            <person name="Lesage-Meessen L."/>
            <person name="Lombard V."/>
            <person name="Mariette J."/>
            <person name="Noirot C."/>
            <person name="Park J."/>
            <person name="Patyshakuliyeva A."/>
            <person name="Wieneger R.A.B."/>
            <person name="Wosten H.A.B."/>
            <person name="Martin F."/>
            <person name="Coutinho P.M."/>
            <person name="de Vries R."/>
            <person name="Martinez A.T."/>
            <person name="Klopp C."/>
            <person name="Pontarotti P."/>
            <person name="Henrissat B."/>
            <person name="Record E."/>
        </authorList>
    </citation>
    <scope>NUCLEOTIDE SEQUENCE [LARGE SCALE GENOMIC DNA]</scope>
    <source>
        <strain evidence="3">BRFM137</strain>
    </source>
</reference>
<dbReference type="EMBL" id="CCBP010000194">
    <property type="protein sequence ID" value="CDO74640.1"/>
    <property type="molecule type" value="Genomic_DNA"/>
</dbReference>
<proteinExistence type="predicted"/>
<comment type="caution">
    <text evidence="3">The sequence shown here is derived from an EMBL/GenBank/DDBJ whole genome shotgun (WGS) entry which is preliminary data.</text>
</comment>
<dbReference type="OrthoDB" id="3227343at2759"/>
<dbReference type="GO" id="GO:0015074">
    <property type="term" value="P:DNA integration"/>
    <property type="evidence" value="ECO:0007669"/>
    <property type="project" value="InterPro"/>
</dbReference>
<name>A0A060SJQ3_PYCCI</name>
<keyword evidence="1" id="KW-0694">RNA-binding</keyword>
<accession>A0A060SJQ3</accession>
<dbReference type="Proteomes" id="UP000029665">
    <property type="component" value="Unassembled WGS sequence"/>
</dbReference>
<dbReference type="GO" id="GO:0005634">
    <property type="term" value="C:nucleus"/>
    <property type="evidence" value="ECO:0007669"/>
    <property type="project" value="UniProtKB-ARBA"/>
</dbReference>
<sequence length="365" mass="41087">MVHLVPSRTTYKARDVAELVFSEIYKHHGLPKAIVSDRDVLFTSAFWTHLHKLIGIELRMSSAYHPESDGSTERANRTVSQMLRQCIGAGQRDWVSKLPAIEFAINLARSDSTGYAPFFLNTGRMPRPMIWDDPKPNEFPGVRVYAQRVKAAVMAAHDSIIAARVKQIRDANRRRRPVPFAEGDLVYVSTKNIALPKGYAQKLAPKFIGPYRILRDFKNNSYRIKLPPTLKRRGIHDVFHASLLRVHEPNDDRLFPGRLDTQVFELEDKENEWAIDKIISHRGSGKQAMFEALWKSGDRTWVPFSAISHLQAMNAYLEAAGVSEIEALPEGSGVIPDDPQIFAGAIGALPPREPVKRGGQPLQKP</sequence>
<dbReference type="GO" id="GO:0003723">
    <property type="term" value="F:RNA binding"/>
    <property type="evidence" value="ECO:0007669"/>
    <property type="project" value="UniProtKB-KW"/>
</dbReference>
<keyword evidence="4" id="KW-1185">Reference proteome</keyword>
<dbReference type="Pfam" id="PF24626">
    <property type="entry name" value="SH3_Tf2-1"/>
    <property type="match status" value="1"/>
</dbReference>
<gene>
    <name evidence="3" type="ORF">BN946_scf184822.g3</name>
</gene>
<protein>
    <recommendedName>
        <fullName evidence="2">Integrase catalytic domain-containing protein</fullName>
    </recommendedName>
</protein>
<evidence type="ECO:0000313" key="3">
    <source>
        <dbReference type="EMBL" id="CDO74640.1"/>
    </source>
</evidence>
<dbReference type="SUPFAM" id="SSF54160">
    <property type="entry name" value="Chromo domain-like"/>
    <property type="match status" value="1"/>
</dbReference>
<dbReference type="PANTHER" id="PTHR37984:SF5">
    <property type="entry name" value="PROTEIN NYNRIN-LIKE"/>
    <property type="match status" value="1"/>
</dbReference>
<evidence type="ECO:0000313" key="4">
    <source>
        <dbReference type="Proteomes" id="UP000029665"/>
    </source>
</evidence>
<dbReference type="InterPro" id="IPR016197">
    <property type="entry name" value="Chromo-like_dom_sf"/>
</dbReference>
<dbReference type="InterPro" id="IPR036397">
    <property type="entry name" value="RNaseH_sf"/>
</dbReference>
<dbReference type="SUPFAM" id="SSF53098">
    <property type="entry name" value="Ribonuclease H-like"/>
    <property type="match status" value="1"/>
</dbReference>
<dbReference type="OMA" id="VTHEWHR"/>
<dbReference type="Gene3D" id="3.30.420.10">
    <property type="entry name" value="Ribonuclease H-like superfamily/Ribonuclease H"/>
    <property type="match status" value="1"/>
</dbReference>
<dbReference type="InterPro" id="IPR056924">
    <property type="entry name" value="SH3_Tf2-1"/>
</dbReference>
<dbReference type="InterPro" id="IPR001584">
    <property type="entry name" value="Integrase_cat-core"/>
</dbReference>
<dbReference type="STRING" id="5643.A0A060SJQ3"/>
<dbReference type="PROSITE" id="PS50994">
    <property type="entry name" value="INTEGRASE"/>
    <property type="match status" value="1"/>
</dbReference>
<dbReference type="PANTHER" id="PTHR37984">
    <property type="entry name" value="PROTEIN CBG26694"/>
    <property type="match status" value="1"/>
</dbReference>
<dbReference type="InterPro" id="IPR050951">
    <property type="entry name" value="Retrovirus_Pol_polyprotein"/>
</dbReference>
<dbReference type="AlphaFoldDB" id="A0A060SJQ3"/>
<evidence type="ECO:0000256" key="1">
    <source>
        <dbReference type="ARBA" id="ARBA00022884"/>
    </source>
</evidence>
<evidence type="ECO:0000259" key="2">
    <source>
        <dbReference type="PROSITE" id="PS50994"/>
    </source>
</evidence>